<organism evidence="7 8">
    <name type="scientific">Madurella fahalii</name>
    <dbReference type="NCBI Taxonomy" id="1157608"/>
    <lineage>
        <taxon>Eukaryota</taxon>
        <taxon>Fungi</taxon>
        <taxon>Dikarya</taxon>
        <taxon>Ascomycota</taxon>
        <taxon>Pezizomycotina</taxon>
        <taxon>Sordariomycetes</taxon>
        <taxon>Sordariomycetidae</taxon>
        <taxon>Sordariales</taxon>
        <taxon>Sordariales incertae sedis</taxon>
        <taxon>Madurella</taxon>
    </lineage>
</organism>
<comment type="caution">
    <text evidence="7">The sequence shown here is derived from an EMBL/GenBank/DDBJ whole genome shotgun (WGS) entry which is preliminary data.</text>
</comment>
<feature type="compositionally biased region" description="Low complexity" evidence="5">
    <location>
        <begin position="145"/>
        <end position="158"/>
    </location>
</feature>
<gene>
    <name evidence="7" type="ORF">MFIFM68171_03735</name>
</gene>
<accession>A0ABQ0G730</accession>
<dbReference type="Pfam" id="PF00096">
    <property type="entry name" value="zf-C2H2"/>
    <property type="match status" value="3"/>
</dbReference>
<dbReference type="RefSeq" id="XP_070915257.1">
    <property type="nucleotide sequence ID" value="XM_071059156.1"/>
</dbReference>
<evidence type="ECO:0000259" key="6">
    <source>
        <dbReference type="PROSITE" id="PS50157"/>
    </source>
</evidence>
<dbReference type="InterPro" id="IPR013087">
    <property type="entry name" value="Znf_C2H2_type"/>
</dbReference>
<evidence type="ECO:0000256" key="1">
    <source>
        <dbReference type="ARBA" id="ARBA00022723"/>
    </source>
</evidence>
<feature type="compositionally biased region" description="Polar residues" evidence="5">
    <location>
        <begin position="319"/>
        <end position="328"/>
    </location>
</feature>
<dbReference type="PANTHER" id="PTHR23235">
    <property type="entry name" value="KRUEPPEL-LIKE TRANSCRIPTION FACTOR"/>
    <property type="match status" value="1"/>
</dbReference>
<evidence type="ECO:0000313" key="7">
    <source>
        <dbReference type="EMBL" id="GAB1313525.1"/>
    </source>
</evidence>
<feature type="region of interest" description="Disordered" evidence="5">
    <location>
        <begin position="124"/>
        <end position="174"/>
    </location>
</feature>
<dbReference type="Gene3D" id="3.30.160.60">
    <property type="entry name" value="Classic Zinc Finger"/>
    <property type="match status" value="4"/>
</dbReference>
<feature type="region of interest" description="Disordered" evidence="5">
    <location>
        <begin position="340"/>
        <end position="407"/>
    </location>
</feature>
<feature type="domain" description="C2H2-type" evidence="6">
    <location>
        <begin position="106"/>
        <end position="141"/>
    </location>
</feature>
<feature type="compositionally biased region" description="Low complexity" evidence="5">
    <location>
        <begin position="341"/>
        <end position="383"/>
    </location>
</feature>
<feature type="domain" description="C2H2-type" evidence="6">
    <location>
        <begin position="16"/>
        <end position="45"/>
    </location>
</feature>
<evidence type="ECO:0000256" key="3">
    <source>
        <dbReference type="ARBA" id="ARBA00022833"/>
    </source>
</evidence>
<dbReference type="PROSITE" id="PS50157">
    <property type="entry name" value="ZINC_FINGER_C2H2_2"/>
    <property type="match status" value="4"/>
</dbReference>
<feature type="compositionally biased region" description="Basic residues" evidence="5">
    <location>
        <begin position="124"/>
        <end position="134"/>
    </location>
</feature>
<feature type="region of interest" description="Disordered" evidence="5">
    <location>
        <begin position="201"/>
        <end position="233"/>
    </location>
</feature>
<evidence type="ECO:0000256" key="4">
    <source>
        <dbReference type="PROSITE-ProRule" id="PRU00042"/>
    </source>
</evidence>
<feature type="domain" description="C2H2-type" evidence="6">
    <location>
        <begin position="46"/>
        <end position="75"/>
    </location>
</feature>
<dbReference type="PROSITE" id="PS00028">
    <property type="entry name" value="ZINC_FINGER_C2H2_1"/>
    <property type="match status" value="4"/>
</dbReference>
<evidence type="ECO:0000313" key="8">
    <source>
        <dbReference type="Proteomes" id="UP001628179"/>
    </source>
</evidence>
<proteinExistence type="predicted"/>
<dbReference type="GeneID" id="98174479"/>
<dbReference type="SMART" id="SM00355">
    <property type="entry name" value="ZnF_C2H2"/>
    <property type="match status" value="4"/>
</dbReference>
<dbReference type="PANTHER" id="PTHR23235:SF120">
    <property type="entry name" value="KRUPPEL-LIKE FACTOR 15"/>
    <property type="match status" value="1"/>
</dbReference>
<dbReference type="EMBL" id="BAAFSV010000002">
    <property type="protein sequence ID" value="GAB1313525.1"/>
    <property type="molecule type" value="Genomic_DNA"/>
</dbReference>
<feature type="domain" description="C2H2-type" evidence="6">
    <location>
        <begin position="76"/>
        <end position="105"/>
    </location>
</feature>
<reference evidence="7 8" key="1">
    <citation type="submission" date="2024-09" db="EMBL/GenBank/DDBJ databases">
        <title>Itraconazole resistance in Madurella fahalii resulting from another homologue of gene encoding cytochrome P450 14-alpha sterol demethylase (CYP51).</title>
        <authorList>
            <person name="Yoshioka I."/>
            <person name="Fahal A.H."/>
            <person name="Kaneko S."/>
            <person name="Yaguchi T."/>
        </authorList>
    </citation>
    <scope>NUCLEOTIDE SEQUENCE [LARGE SCALE GENOMIC DNA]</scope>
    <source>
        <strain evidence="7 8">IFM 68171</strain>
    </source>
</reference>
<feature type="compositionally biased region" description="Polar residues" evidence="5">
    <location>
        <begin position="389"/>
        <end position="403"/>
    </location>
</feature>
<protein>
    <submittedName>
        <fullName evidence="7">Zinc finger protein like</fullName>
    </submittedName>
</protein>
<name>A0ABQ0G730_9PEZI</name>
<keyword evidence="1" id="KW-0479">Metal-binding</keyword>
<feature type="region of interest" description="Disordered" evidence="5">
    <location>
        <begin position="284"/>
        <end position="328"/>
    </location>
</feature>
<evidence type="ECO:0000256" key="2">
    <source>
        <dbReference type="ARBA" id="ARBA00022771"/>
    </source>
</evidence>
<feature type="compositionally biased region" description="Polar residues" evidence="5">
    <location>
        <begin position="297"/>
        <end position="309"/>
    </location>
</feature>
<sequence>MELLELVEHEPPNRPFRCDWESCGKSFNRKSDLQRHYRIHTNERPYACTRPGCTKRFIQKSALTVHTRTHTGEKPHLCQYSGCDKRFSDSSSLARHRRIHTGKRPYRCHHDGCLKSFCRKTTMVKHQRRSHQRGIHPSEMEDSMSESGTEESPSTPKSHTAIPWPTQHLPMMAHPGPQIQRAVSLGDFNPHINGYNLQQQYGHRHSLSSGGPPEYHGAPHNQPTPLHDPSHQPLLQRTVSMPHHSYFVDQNNPGVATMDPNAHAANQHPQYQQIPRQGVERLPLEIPFSNGPGLASGMQSSPSNFSPASGRSPPAQETGFYTHSPPHQQTYTLHAASPVEQQQPQMMSFQGQMPSAAAQAMAQPRTTQTVQHPQAAPHHQAAGPPQPSPSEVYQQQPTHSSQPAAPEEQQWYSGIPYQAPVEVPTIGTMPPYGPGFDPWGVKMEYEDPSMPLPSARIDTM</sequence>
<dbReference type="SUPFAM" id="SSF57667">
    <property type="entry name" value="beta-beta-alpha zinc fingers"/>
    <property type="match status" value="2"/>
</dbReference>
<keyword evidence="8" id="KW-1185">Reference proteome</keyword>
<evidence type="ECO:0000256" key="5">
    <source>
        <dbReference type="SAM" id="MobiDB-lite"/>
    </source>
</evidence>
<keyword evidence="3" id="KW-0862">Zinc</keyword>
<dbReference type="InterPro" id="IPR036236">
    <property type="entry name" value="Znf_C2H2_sf"/>
</dbReference>
<keyword evidence="2 4" id="KW-0863">Zinc-finger</keyword>
<dbReference type="Proteomes" id="UP001628179">
    <property type="component" value="Unassembled WGS sequence"/>
</dbReference>